<evidence type="ECO:0000313" key="10">
    <source>
        <dbReference type="EMBL" id="RPA87476.1"/>
    </source>
</evidence>
<dbReference type="InterPro" id="IPR051410">
    <property type="entry name" value="Ferric/Cupric_Reductase"/>
</dbReference>
<dbReference type="CDD" id="cd06186">
    <property type="entry name" value="NOX_Duox_like_FAD_NADP"/>
    <property type="match status" value="1"/>
</dbReference>
<dbReference type="PANTHER" id="PTHR32361:SF9">
    <property type="entry name" value="FERRIC REDUCTASE TRANSMEMBRANE COMPONENT 3-RELATED"/>
    <property type="match status" value="1"/>
</dbReference>
<keyword evidence="2" id="KW-0813">Transport</keyword>
<feature type="domain" description="FAD-binding FR-type" evidence="9">
    <location>
        <begin position="135"/>
        <end position="262"/>
    </location>
</feature>
<keyword evidence="3 8" id="KW-0812">Transmembrane</keyword>
<dbReference type="Gene3D" id="3.40.50.80">
    <property type="entry name" value="Nucleotide-binding domain of ferredoxin-NADP reductase (FNR) module"/>
    <property type="match status" value="1"/>
</dbReference>
<dbReference type="SFLD" id="SFLDG01168">
    <property type="entry name" value="Ferric_reductase_subgroup_(FRE"/>
    <property type="match status" value="1"/>
</dbReference>
<organism evidence="10 11">
    <name type="scientific">Ascobolus immersus RN42</name>
    <dbReference type="NCBI Taxonomy" id="1160509"/>
    <lineage>
        <taxon>Eukaryota</taxon>
        <taxon>Fungi</taxon>
        <taxon>Dikarya</taxon>
        <taxon>Ascomycota</taxon>
        <taxon>Pezizomycotina</taxon>
        <taxon>Pezizomycetes</taxon>
        <taxon>Pezizales</taxon>
        <taxon>Ascobolaceae</taxon>
        <taxon>Ascobolus</taxon>
    </lineage>
</organism>
<evidence type="ECO:0000256" key="3">
    <source>
        <dbReference type="ARBA" id="ARBA00022692"/>
    </source>
</evidence>
<evidence type="ECO:0000256" key="1">
    <source>
        <dbReference type="ARBA" id="ARBA00004141"/>
    </source>
</evidence>
<feature type="transmembrane region" description="Helical" evidence="8">
    <location>
        <begin position="28"/>
        <end position="49"/>
    </location>
</feature>
<dbReference type="InterPro" id="IPR039261">
    <property type="entry name" value="FNR_nucleotide-bd"/>
</dbReference>
<feature type="transmembrane region" description="Helical" evidence="8">
    <location>
        <begin position="61"/>
        <end position="79"/>
    </location>
</feature>
<dbReference type="Pfam" id="PF08022">
    <property type="entry name" value="FAD_binding_8"/>
    <property type="match status" value="1"/>
</dbReference>
<gene>
    <name evidence="10" type="ORF">BJ508DRAFT_410245</name>
</gene>
<evidence type="ECO:0000256" key="8">
    <source>
        <dbReference type="SAM" id="Phobius"/>
    </source>
</evidence>
<name>A0A3N4IP11_ASCIM</name>
<evidence type="ECO:0000256" key="5">
    <source>
        <dbReference type="ARBA" id="ARBA00023065"/>
    </source>
</evidence>
<sequence>MILAVARKNYLVEATRWSYDSWNIFHRFLGRASLFFAVVHTALYCGYVYEKGENFGPLWSLNYWNAGVAGTLAMCWLAGPPSVRWARQRDYEFFLALHVLMTVGLLYLCFVHIFWMFSVEWLWGAVAVWGMDRAMRLWLSQGATSKAISEIKGEVIRLTVPVGPGKALLKKPGQFVYLRFPQLSWIQKHPFSIAGVREVTAVDMVDTGDDAVPLLNTGKQHQHLELVFTIRPYRGVTKALHALGNTTVQVAVEGAYKHHIPLPDDTVFFAAGVGFALVLGYLRARKGGKAYWAVGRSEDLWAFEELFAECEEGELDGLMINYSGLRMADADRLERLGIKINKSRLRISEVLDEWEQDSLKGEKGERAVMACGPERFLDECRVCVDALDGVEYWEEVSTK</sequence>
<dbReference type="GO" id="GO:0006879">
    <property type="term" value="P:intracellular iron ion homeostasis"/>
    <property type="evidence" value="ECO:0007669"/>
    <property type="project" value="TreeGrafter"/>
</dbReference>
<evidence type="ECO:0000256" key="2">
    <source>
        <dbReference type="ARBA" id="ARBA00022448"/>
    </source>
</evidence>
<dbReference type="InterPro" id="IPR017927">
    <property type="entry name" value="FAD-bd_FR_type"/>
</dbReference>
<dbReference type="STRING" id="1160509.A0A3N4IP11"/>
<keyword evidence="5" id="KW-0406">Ion transport</keyword>
<keyword evidence="6 8" id="KW-0472">Membrane</keyword>
<evidence type="ECO:0000313" key="11">
    <source>
        <dbReference type="Proteomes" id="UP000275078"/>
    </source>
</evidence>
<reference evidence="10 11" key="1">
    <citation type="journal article" date="2018" name="Nat. Ecol. Evol.">
        <title>Pezizomycetes genomes reveal the molecular basis of ectomycorrhizal truffle lifestyle.</title>
        <authorList>
            <person name="Murat C."/>
            <person name="Payen T."/>
            <person name="Noel B."/>
            <person name="Kuo A."/>
            <person name="Morin E."/>
            <person name="Chen J."/>
            <person name="Kohler A."/>
            <person name="Krizsan K."/>
            <person name="Balestrini R."/>
            <person name="Da Silva C."/>
            <person name="Montanini B."/>
            <person name="Hainaut M."/>
            <person name="Levati E."/>
            <person name="Barry K.W."/>
            <person name="Belfiori B."/>
            <person name="Cichocki N."/>
            <person name="Clum A."/>
            <person name="Dockter R.B."/>
            <person name="Fauchery L."/>
            <person name="Guy J."/>
            <person name="Iotti M."/>
            <person name="Le Tacon F."/>
            <person name="Lindquist E.A."/>
            <person name="Lipzen A."/>
            <person name="Malagnac F."/>
            <person name="Mello A."/>
            <person name="Molinier V."/>
            <person name="Miyauchi S."/>
            <person name="Poulain J."/>
            <person name="Riccioni C."/>
            <person name="Rubini A."/>
            <person name="Sitrit Y."/>
            <person name="Splivallo R."/>
            <person name="Traeger S."/>
            <person name="Wang M."/>
            <person name="Zifcakova L."/>
            <person name="Wipf D."/>
            <person name="Zambonelli A."/>
            <person name="Paolocci F."/>
            <person name="Nowrousian M."/>
            <person name="Ottonello S."/>
            <person name="Baldrian P."/>
            <person name="Spatafora J.W."/>
            <person name="Henrissat B."/>
            <person name="Nagy L.G."/>
            <person name="Aury J.M."/>
            <person name="Wincker P."/>
            <person name="Grigoriev I.V."/>
            <person name="Bonfante P."/>
            <person name="Martin F.M."/>
        </authorList>
    </citation>
    <scope>NUCLEOTIDE SEQUENCE [LARGE SCALE GENOMIC DNA]</scope>
    <source>
        <strain evidence="10 11">RN42</strain>
    </source>
</reference>
<dbReference type="AlphaFoldDB" id="A0A3N4IP11"/>
<dbReference type="Proteomes" id="UP000275078">
    <property type="component" value="Unassembled WGS sequence"/>
</dbReference>
<evidence type="ECO:0000259" key="9">
    <source>
        <dbReference type="PROSITE" id="PS51384"/>
    </source>
</evidence>
<dbReference type="PANTHER" id="PTHR32361">
    <property type="entry name" value="FERRIC/CUPRIC REDUCTASE TRANSMEMBRANE COMPONENT"/>
    <property type="match status" value="1"/>
</dbReference>
<keyword evidence="7" id="KW-0325">Glycoprotein</keyword>
<dbReference type="InterPro" id="IPR013112">
    <property type="entry name" value="FAD-bd_8"/>
</dbReference>
<proteinExistence type="predicted"/>
<comment type="subcellular location">
    <subcellularLocation>
        <location evidence="1">Membrane</location>
        <topology evidence="1">Multi-pass membrane protein</topology>
    </subcellularLocation>
</comment>
<dbReference type="GO" id="GO:0000293">
    <property type="term" value="F:ferric-chelate reductase activity"/>
    <property type="evidence" value="ECO:0007669"/>
    <property type="project" value="TreeGrafter"/>
</dbReference>
<dbReference type="OrthoDB" id="167398at2759"/>
<dbReference type="SUPFAM" id="SSF52343">
    <property type="entry name" value="Ferredoxin reductase-like, C-terminal NADP-linked domain"/>
    <property type="match status" value="1"/>
</dbReference>
<keyword evidence="11" id="KW-1185">Reference proteome</keyword>
<dbReference type="PROSITE" id="PS51384">
    <property type="entry name" value="FAD_FR"/>
    <property type="match status" value="1"/>
</dbReference>
<feature type="transmembrane region" description="Helical" evidence="8">
    <location>
        <begin position="91"/>
        <end position="115"/>
    </location>
</feature>
<dbReference type="GO" id="GO:0015677">
    <property type="term" value="P:copper ion import"/>
    <property type="evidence" value="ECO:0007669"/>
    <property type="project" value="TreeGrafter"/>
</dbReference>
<dbReference type="GO" id="GO:0006826">
    <property type="term" value="P:iron ion transport"/>
    <property type="evidence" value="ECO:0007669"/>
    <property type="project" value="TreeGrafter"/>
</dbReference>
<evidence type="ECO:0000256" key="4">
    <source>
        <dbReference type="ARBA" id="ARBA00022989"/>
    </source>
</evidence>
<evidence type="ECO:0000256" key="7">
    <source>
        <dbReference type="ARBA" id="ARBA00023180"/>
    </source>
</evidence>
<accession>A0A3N4IP11</accession>
<keyword evidence="4 8" id="KW-1133">Transmembrane helix</keyword>
<dbReference type="GO" id="GO:0005886">
    <property type="term" value="C:plasma membrane"/>
    <property type="evidence" value="ECO:0007669"/>
    <property type="project" value="TreeGrafter"/>
</dbReference>
<evidence type="ECO:0000256" key="6">
    <source>
        <dbReference type="ARBA" id="ARBA00023136"/>
    </source>
</evidence>
<dbReference type="Pfam" id="PF01794">
    <property type="entry name" value="Ferric_reduct"/>
    <property type="match status" value="1"/>
</dbReference>
<protein>
    <recommendedName>
        <fullName evidence="9">FAD-binding FR-type domain-containing protein</fullName>
    </recommendedName>
</protein>
<dbReference type="InterPro" id="IPR013130">
    <property type="entry name" value="Fe3_Rdtase_TM_dom"/>
</dbReference>
<dbReference type="EMBL" id="ML119646">
    <property type="protein sequence ID" value="RPA87476.1"/>
    <property type="molecule type" value="Genomic_DNA"/>
</dbReference>